<dbReference type="InterPro" id="IPR043502">
    <property type="entry name" value="DNA/RNA_pol_sf"/>
</dbReference>
<dbReference type="SUPFAM" id="SSF56672">
    <property type="entry name" value="DNA/RNA polymerases"/>
    <property type="match status" value="1"/>
</dbReference>
<reference evidence="1" key="1">
    <citation type="submission" date="2020-06" db="EMBL/GenBank/DDBJ databases">
        <authorList>
            <person name="Li T."/>
            <person name="Hu X."/>
            <person name="Zhang T."/>
            <person name="Song X."/>
            <person name="Zhang H."/>
            <person name="Dai N."/>
            <person name="Sheng W."/>
            <person name="Hou X."/>
            <person name="Wei L."/>
        </authorList>
    </citation>
    <scope>NUCLEOTIDE SEQUENCE</scope>
    <source>
        <strain evidence="1">KEN1</strain>
        <tissue evidence="1">Leaf</tissue>
    </source>
</reference>
<dbReference type="PANTHER" id="PTHR24559">
    <property type="entry name" value="TRANSPOSON TY3-I GAG-POL POLYPROTEIN"/>
    <property type="match status" value="1"/>
</dbReference>
<dbReference type="InterPro" id="IPR053134">
    <property type="entry name" value="RNA-dir_DNA_polymerase"/>
</dbReference>
<reference evidence="1" key="2">
    <citation type="journal article" date="2024" name="Plant">
        <title>Genomic evolution and insights into agronomic trait innovations of Sesamum species.</title>
        <authorList>
            <person name="Miao H."/>
            <person name="Wang L."/>
            <person name="Qu L."/>
            <person name="Liu H."/>
            <person name="Sun Y."/>
            <person name="Le M."/>
            <person name="Wang Q."/>
            <person name="Wei S."/>
            <person name="Zheng Y."/>
            <person name="Lin W."/>
            <person name="Duan Y."/>
            <person name="Cao H."/>
            <person name="Xiong S."/>
            <person name="Wang X."/>
            <person name="Wei L."/>
            <person name="Li C."/>
            <person name="Ma Q."/>
            <person name="Ju M."/>
            <person name="Zhao R."/>
            <person name="Li G."/>
            <person name="Mu C."/>
            <person name="Tian Q."/>
            <person name="Mei H."/>
            <person name="Zhang T."/>
            <person name="Gao T."/>
            <person name="Zhang H."/>
        </authorList>
    </citation>
    <scope>NUCLEOTIDE SEQUENCE</scope>
    <source>
        <strain evidence="1">KEN1</strain>
    </source>
</reference>
<name>A0AAW2YAA0_9LAMI</name>
<sequence length="135" mass="16111">MTELLQQYDDVFKEPSSLPPKRNIEHHIELLFNVIPRKQHPYRYAYRQKTKIEKILKEMLDNGIIRPNQTSFASPMLLVKKKDGGWRLCVDYKYLNKLTVKHNFHIPIIDELLDEIHGAKYFSKIDLNQDTFILE</sequence>
<organism evidence="1">
    <name type="scientific">Sesamum latifolium</name>
    <dbReference type="NCBI Taxonomy" id="2727402"/>
    <lineage>
        <taxon>Eukaryota</taxon>
        <taxon>Viridiplantae</taxon>
        <taxon>Streptophyta</taxon>
        <taxon>Embryophyta</taxon>
        <taxon>Tracheophyta</taxon>
        <taxon>Spermatophyta</taxon>
        <taxon>Magnoliopsida</taxon>
        <taxon>eudicotyledons</taxon>
        <taxon>Gunneridae</taxon>
        <taxon>Pentapetalae</taxon>
        <taxon>asterids</taxon>
        <taxon>lamiids</taxon>
        <taxon>Lamiales</taxon>
        <taxon>Pedaliaceae</taxon>
        <taxon>Sesamum</taxon>
    </lineage>
</organism>
<dbReference type="Gene3D" id="3.10.10.10">
    <property type="entry name" value="HIV Type 1 Reverse Transcriptase, subunit A, domain 1"/>
    <property type="match status" value="1"/>
</dbReference>
<gene>
    <name evidence="1" type="ORF">Slati_0152500</name>
</gene>
<evidence type="ECO:0000313" key="1">
    <source>
        <dbReference type="EMBL" id="KAL0462649.1"/>
    </source>
</evidence>
<comment type="caution">
    <text evidence="1">The sequence shown here is derived from an EMBL/GenBank/DDBJ whole genome shotgun (WGS) entry which is preliminary data.</text>
</comment>
<dbReference type="InterPro" id="IPR043128">
    <property type="entry name" value="Rev_trsase/Diguanyl_cyclase"/>
</dbReference>
<proteinExistence type="predicted"/>
<accession>A0AAW2YAA0</accession>
<protein>
    <submittedName>
        <fullName evidence="1">Transposon Ty3-G Gag-Pol polyprotein</fullName>
    </submittedName>
</protein>
<dbReference type="Gene3D" id="3.30.70.270">
    <property type="match status" value="1"/>
</dbReference>
<dbReference type="AlphaFoldDB" id="A0AAW2YAA0"/>
<dbReference type="PANTHER" id="PTHR24559:SF450">
    <property type="entry name" value="RNA-DIRECTED DNA POLYMERASE HOMOLOG"/>
    <property type="match status" value="1"/>
</dbReference>
<dbReference type="EMBL" id="JACGWN010000001">
    <property type="protein sequence ID" value="KAL0462649.1"/>
    <property type="molecule type" value="Genomic_DNA"/>
</dbReference>